<sequence length="123" mass="13218">GVRALRAAGVRLVTLSNGGAEVAHGLLERAGVREEFEALLSVQDAPRWKPAPEAYAHALQHAQVTPADAMLVAVHPWDVDGASRAGLRTAWVNRSGGPYPDFFRPPEATVGSLTELADRWARD</sequence>
<reference evidence="2" key="1">
    <citation type="submission" date="2023-02" db="EMBL/GenBank/DDBJ databases">
        <title>Georgenia sp.10Sc9-8, isolated from a soil sample collected from the Taklamakan desert.</title>
        <authorList>
            <person name="Liu S."/>
        </authorList>
    </citation>
    <scope>NUCLEOTIDE SEQUENCE</scope>
    <source>
        <strain evidence="2">10Sc9-8</strain>
    </source>
</reference>
<dbReference type="PANTHER" id="PTHR43316:SF3">
    <property type="entry name" value="HALOACID DEHALOGENASE, TYPE II (AFU_ORTHOLOGUE AFUA_2G07750)-RELATED"/>
    <property type="match status" value="1"/>
</dbReference>
<evidence type="ECO:0000313" key="2">
    <source>
        <dbReference type="EMBL" id="MDD9205060.1"/>
    </source>
</evidence>
<dbReference type="Proteomes" id="UP001165561">
    <property type="component" value="Unassembled WGS sequence"/>
</dbReference>
<protein>
    <submittedName>
        <fullName evidence="2">HAD hydrolase-like protein</fullName>
    </submittedName>
</protein>
<dbReference type="EMBL" id="JARACI010000231">
    <property type="protein sequence ID" value="MDD9205060.1"/>
    <property type="molecule type" value="Genomic_DNA"/>
</dbReference>
<accession>A0ABT5TV91</accession>
<dbReference type="InterPro" id="IPR036412">
    <property type="entry name" value="HAD-like_sf"/>
</dbReference>
<dbReference type="InterPro" id="IPR051540">
    <property type="entry name" value="S-2-haloacid_dehalogenase"/>
</dbReference>
<evidence type="ECO:0000256" key="1">
    <source>
        <dbReference type="ARBA" id="ARBA00022801"/>
    </source>
</evidence>
<dbReference type="PRINTS" id="PR00413">
    <property type="entry name" value="HADHALOGNASE"/>
</dbReference>
<organism evidence="2 3">
    <name type="scientific">Georgenia halotolerans</name>
    <dbReference type="NCBI Taxonomy" id="3028317"/>
    <lineage>
        <taxon>Bacteria</taxon>
        <taxon>Bacillati</taxon>
        <taxon>Actinomycetota</taxon>
        <taxon>Actinomycetes</taxon>
        <taxon>Micrococcales</taxon>
        <taxon>Bogoriellaceae</taxon>
        <taxon>Georgenia</taxon>
    </lineage>
</organism>
<proteinExistence type="predicted"/>
<keyword evidence="3" id="KW-1185">Reference proteome</keyword>
<comment type="caution">
    <text evidence="2">The sequence shown here is derived from an EMBL/GenBank/DDBJ whole genome shotgun (WGS) entry which is preliminary data.</text>
</comment>
<feature type="non-terminal residue" evidence="2">
    <location>
        <position position="1"/>
    </location>
</feature>
<name>A0ABT5TV91_9MICO</name>
<dbReference type="InterPro" id="IPR006439">
    <property type="entry name" value="HAD-SF_hydro_IA"/>
</dbReference>
<gene>
    <name evidence="2" type="ORF">PU560_01105</name>
</gene>
<keyword evidence="1" id="KW-0378">Hydrolase</keyword>
<dbReference type="Pfam" id="PF00702">
    <property type="entry name" value="Hydrolase"/>
    <property type="match status" value="1"/>
</dbReference>
<evidence type="ECO:0000313" key="3">
    <source>
        <dbReference type="Proteomes" id="UP001165561"/>
    </source>
</evidence>
<dbReference type="Gene3D" id="3.40.50.1000">
    <property type="entry name" value="HAD superfamily/HAD-like"/>
    <property type="match status" value="1"/>
</dbReference>
<dbReference type="InterPro" id="IPR023214">
    <property type="entry name" value="HAD_sf"/>
</dbReference>
<dbReference type="SUPFAM" id="SSF56784">
    <property type="entry name" value="HAD-like"/>
    <property type="match status" value="1"/>
</dbReference>
<dbReference type="PANTHER" id="PTHR43316">
    <property type="entry name" value="HYDROLASE, HALOACID DELAHOGENASE-RELATED"/>
    <property type="match status" value="1"/>
</dbReference>